<dbReference type="SUPFAM" id="SSF53756">
    <property type="entry name" value="UDP-Glycosyltransferase/glycogen phosphorylase"/>
    <property type="match status" value="1"/>
</dbReference>
<dbReference type="InterPro" id="IPR001296">
    <property type="entry name" value="Glyco_trans_1"/>
</dbReference>
<evidence type="ECO:0000259" key="2">
    <source>
        <dbReference type="Pfam" id="PF13439"/>
    </source>
</evidence>
<dbReference type="Proteomes" id="UP000034064">
    <property type="component" value="Unassembled WGS sequence"/>
</dbReference>
<name>A0A0F8LGC3_METMZ</name>
<dbReference type="Gene3D" id="3.40.50.2000">
    <property type="entry name" value="Glycogen Phosphorylase B"/>
    <property type="match status" value="2"/>
</dbReference>
<sequence>MFRDQPIEEIERNLSNLGVRVEVIKPSKYNILNFVKFYKLIQETQPDIINFHFYPIYSVINYLKLFFDIHIVYTDHMGGRIKKTKIKRILRRVYYNTNSKLFNNGIDEIVCVSNFVRYKYEKEYGIRSDKLCVIYNGINRNRFRERSRSEIEKTKEKYDVTDKFVITCVSLRKDKGAYCLLKAVPKILKSIPEAKFLFIGTGECKEYLKSLSRELGVERQVHFTGIVPDMAEVYSISSCVAMPSIFEEACPFTALESMALGVPVVAFDSGGTKEVVIDGETGYITPRNYEALADKIIKLYQSKNYALLGQNGNNLVHENYSVEICVDKYISLYKCLLN</sequence>
<dbReference type="PANTHER" id="PTHR12526">
    <property type="entry name" value="GLYCOSYLTRANSFERASE"/>
    <property type="match status" value="1"/>
</dbReference>
<evidence type="ECO:0000313" key="6">
    <source>
        <dbReference type="Proteomes" id="UP000033987"/>
    </source>
</evidence>
<dbReference type="CDD" id="cd03801">
    <property type="entry name" value="GT4_PimA-like"/>
    <property type="match status" value="1"/>
</dbReference>
<evidence type="ECO:0000313" key="8">
    <source>
        <dbReference type="Proteomes" id="UP000034733"/>
    </source>
</evidence>
<dbReference type="GO" id="GO:0016757">
    <property type="term" value="F:glycosyltransferase activity"/>
    <property type="evidence" value="ECO:0007669"/>
    <property type="project" value="InterPro"/>
</dbReference>
<dbReference type="PATRIC" id="fig|2209.48.peg.1327"/>
<gene>
    <name evidence="3" type="ORF">DU44_06255</name>
    <name evidence="4" type="ORF">DU48_06225</name>
    <name evidence="5" type="ORF">DU65_05915</name>
</gene>
<evidence type="ECO:0000313" key="5">
    <source>
        <dbReference type="EMBL" id="KKH24982.1"/>
    </source>
</evidence>
<feature type="domain" description="Glycosyltransferase subfamily 4-like N-terminal" evidence="2">
    <location>
        <begin position="24"/>
        <end position="142"/>
    </location>
</feature>
<dbReference type="EMBL" id="JJQA01000054">
    <property type="protein sequence ID" value="KKH17585.1"/>
    <property type="molecule type" value="Genomic_DNA"/>
</dbReference>
<dbReference type="Pfam" id="PF00534">
    <property type="entry name" value="Glycos_transf_1"/>
    <property type="match status" value="1"/>
</dbReference>
<accession>A0A0F8LGC3</accession>
<proteinExistence type="predicted"/>
<protein>
    <recommendedName>
        <fullName evidence="9">Glycosyltransferase</fullName>
    </recommendedName>
</protein>
<evidence type="ECO:0000259" key="1">
    <source>
        <dbReference type="Pfam" id="PF00534"/>
    </source>
</evidence>
<dbReference type="EMBL" id="JJQC01000015">
    <property type="protein sequence ID" value="KKH24982.1"/>
    <property type="molecule type" value="Genomic_DNA"/>
</dbReference>
<dbReference type="AlphaFoldDB" id="A0A0F8LGC3"/>
<evidence type="ECO:0000313" key="3">
    <source>
        <dbReference type="EMBL" id="KKH17585.1"/>
    </source>
</evidence>
<dbReference type="InterPro" id="IPR028098">
    <property type="entry name" value="Glyco_trans_4-like_N"/>
</dbReference>
<evidence type="ECO:0008006" key="9">
    <source>
        <dbReference type="Google" id="ProtNLM"/>
    </source>
</evidence>
<evidence type="ECO:0000313" key="4">
    <source>
        <dbReference type="EMBL" id="KKH17772.1"/>
    </source>
</evidence>
<feature type="domain" description="Glycosyl transferase family 1" evidence="1">
    <location>
        <begin position="151"/>
        <end position="304"/>
    </location>
</feature>
<dbReference type="PANTHER" id="PTHR12526:SF630">
    <property type="entry name" value="GLYCOSYLTRANSFERASE"/>
    <property type="match status" value="1"/>
</dbReference>
<reference evidence="6 7" key="1">
    <citation type="journal article" date="2015" name="ISME J.">
        <title>Genomic and phenotypic differentiation among Methanosarcina mazei populations from Columbia River sediment.</title>
        <authorList>
            <person name="Youngblut N.D."/>
            <person name="Wirth J.S."/>
            <person name="Henriksen J.R."/>
            <person name="Smith M."/>
            <person name="Simon H."/>
            <person name="Metcalf W.W."/>
            <person name="Whitaker R.J."/>
        </authorList>
    </citation>
    <scope>NUCLEOTIDE SEQUENCE [LARGE SCALE GENOMIC DNA]</scope>
    <source>
        <strain evidence="3 7">1.F.A.1A.3</strain>
        <strain evidence="4 8">1.F.A.1B.3</strain>
        <strain evidence="5 6">1.F.A.1B.4</strain>
    </source>
</reference>
<evidence type="ECO:0000313" key="7">
    <source>
        <dbReference type="Proteomes" id="UP000034064"/>
    </source>
</evidence>
<dbReference type="Proteomes" id="UP000034733">
    <property type="component" value="Unassembled WGS sequence"/>
</dbReference>
<comment type="caution">
    <text evidence="5">The sequence shown here is derived from an EMBL/GenBank/DDBJ whole genome shotgun (WGS) entry which is preliminary data.</text>
</comment>
<dbReference type="Proteomes" id="UP000033987">
    <property type="component" value="Unassembled WGS sequence"/>
</dbReference>
<organism evidence="5 6">
    <name type="scientific">Methanosarcina mazei</name>
    <name type="common">Methanosarcina frisia</name>
    <dbReference type="NCBI Taxonomy" id="2209"/>
    <lineage>
        <taxon>Archaea</taxon>
        <taxon>Methanobacteriati</taxon>
        <taxon>Methanobacteriota</taxon>
        <taxon>Stenosarchaea group</taxon>
        <taxon>Methanomicrobia</taxon>
        <taxon>Methanosarcinales</taxon>
        <taxon>Methanosarcinaceae</taxon>
        <taxon>Methanosarcina</taxon>
    </lineage>
</organism>
<dbReference type="Pfam" id="PF13439">
    <property type="entry name" value="Glyco_transf_4"/>
    <property type="match status" value="1"/>
</dbReference>
<dbReference type="EMBL" id="JJQB01000105">
    <property type="protein sequence ID" value="KKH17772.1"/>
    <property type="molecule type" value="Genomic_DNA"/>
</dbReference>